<evidence type="ECO:0000313" key="2">
    <source>
        <dbReference type="EMBL" id="CAG6456993.1"/>
    </source>
</evidence>
<accession>A0A8D8AKC8</accession>
<keyword evidence="1" id="KW-0812">Transmembrane</keyword>
<sequence length="345" mass="39057">MFPLQVTLHVDPTNLDKVAGVADESKNMVVFELDVVVDCQRWLHARLFVEEFAAQLLRTGHDRTAGAPVAVLTRVRRQMVRPLVASQLLRGQAEVALEANLLLVVIAYGLQRSVGHEQIRPDYVGHLGRDSTHKHLVRLVVVHVVIDDRRPVERAKRTVARVVAVAMNRLLVVVHDGRLLGLLLALGWRCRDHLGHRQQRIFNLLLRTRSSLIVGYDLRRVLVLILSLRTSLLLNGVCPPSGVVILHVTLGHPIARVLNECTQLATSSRSSLSRRLCGLLLLCRLLRRCLLLLRSFILRRRLVRFRRANAFELFASGLFLSRGLATLGLLFILLLLLWLLLRFFI</sequence>
<dbReference type="AlphaFoldDB" id="A0A8D8AKC8"/>
<dbReference type="EMBL" id="HBUE01032071">
    <property type="protein sequence ID" value="CAG6456993.1"/>
    <property type="molecule type" value="Transcribed_RNA"/>
</dbReference>
<reference evidence="2" key="1">
    <citation type="submission" date="2021-05" db="EMBL/GenBank/DDBJ databases">
        <authorList>
            <person name="Alioto T."/>
            <person name="Alioto T."/>
            <person name="Gomez Garrido J."/>
        </authorList>
    </citation>
    <scope>NUCLEOTIDE SEQUENCE</scope>
</reference>
<name>A0A8D8AKC8_CULPI</name>
<keyword evidence="1" id="KW-1133">Transmembrane helix</keyword>
<keyword evidence="1" id="KW-0472">Membrane</keyword>
<feature type="transmembrane region" description="Helical" evidence="1">
    <location>
        <begin position="319"/>
        <end position="341"/>
    </location>
</feature>
<organism evidence="2">
    <name type="scientific">Culex pipiens</name>
    <name type="common">House mosquito</name>
    <dbReference type="NCBI Taxonomy" id="7175"/>
    <lineage>
        <taxon>Eukaryota</taxon>
        <taxon>Metazoa</taxon>
        <taxon>Ecdysozoa</taxon>
        <taxon>Arthropoda</taxon>
        <taxon>Hexapoda</taxon>
        <taxon>Insecta</taxon>
        <taxon>Pterygota</taxon>
        <taxon>Neoptera</taxon>
        <taxon>Endopterygota</taxon>
        <taxon>Diptera</taxon>
        <taxon>Nematocera</taxon>
        <taxon>Culicoidea</taxon>
        <taxon>Culicidae</taxon>
        <taxon>Culicinae</taxon>
        <taxon>Culicini</taxon>
        <taxon>Culex</taxon>
        <taxon>Culex</taxon>
    </lineage>
</organism>
<protein>
    <submittedName>
        <fullName evidence="2">(northern house mosquito) hypothetical protein</fullName>
    </submittedName>
</protein>
<evidence type="ECO:0000256" key="1">
    <source>
        <dbReference type="SAM" id="Phobius"/>
    </source>
</evidence>
<proteinExistence type="predicted"/>